<organism evidence="2 3">
    <name type="scientific">Schizothecium vesticola</name>
    <dbReference type="NCBI Taxonomy" id="314040"/>
    <lineage>
        <taxon>Eukaryota</taxon>
        <taxon>Fungi</taxon>
        <taxon>Dikarya</taxon>
        <taxon>Ascomycota</taxon>
        <taxon>Pezizomycotina</taxon>
        <taxon>Sordariomycetes</taxon>
        <taxon>Sordariomycetidae</taxon>
        <taxon>Sordariales</taxon>
        <taxon>Schizotheciaceae</taxon>
        <taxon>Schizothecium</taxon>
    </lineage>
</organism>
<dbReference type="Proteomes" id="UP001172155">
    <property type="component" value="Unassembled WGS sequence"/>
</dbReference>
<sequence>MVAPRNGPSMGHGPPQSTFGLQRLTPKQLEPEPQEKLPPSSTLPPQLSLAITSRTTPLDSPTRSVLRCAIPQNGEYIPRFHRSHSLPLCAQGTPRLSLWLSRSTVRAAWKSRRSSRSAAHGLCENPQQQTETPTAKKSSTPASLTSRDCREPDTAPPRPLLQPRFSPYPPTRPKFGPWQRPHLP</sequence>
<proteinExistence type="predicted"/>
<dbReference type="AlphaFoldDB" id="A0AA40K5R0"/>
<reference evidence="2" key="1">
    <citation type="submission" date="2023-06" db="EMBL/GenBank/DDBJ databases">
        <title>Genome-scale phylogeny and comparative genomics of the fungal order Sordariales.</title>
        <authorList>
            <consortium name="Lawrence Berkeley National Laboratory"/>
            <person name="Hensen N."/>
            <person name="Bonometti L."/>
            <person name="Westerberg I."/>
            <person name="Brannstrom I.O."/>
            <person name="Guillou S."/>
            <person name="Cros-Aarteil S."/>
            <person name="Calhoun S."/>
            <person name="Haridas S."/>
            <person name="Kuo A."/>
            <person name="Mondo S."/>
            <person name="Pangilinan J."/>
            <person name="Riley R."/>
            <person name="LaButti K."/>
            <person name="Andreopoulos B."/>
            <person name="Lipzen A."/>
            <person name="Chen C."/>
            <person name="Yanf M."/>
            <person name="Daum C."/>
            <person name="Ng V."/>
            <person name="Clum A."/>
            <person name="Steindorff A."/>
            <person name="Ohm R."/>
            <person name="Martin F."/>
            <person name="Silar P."/>
            <person name="Natvig D."/>
            <person name="Lalanne C."/>
            <person name="Gautier V."/>
            <person name="Ament-velasquez S.L."/>
            <person name="Kruys A."/>
            <person name="Hutchinson M.I."/>
            <person name="Powell A.J."/>
            <person name="Barry K."/>
            <person name="Miller A.N."/>
            <person name="Grigoriev I.V."/>
            <person name="Debuchy R."/>
            <person name="Gladieux P."/>
            <person name="Thoren M.H."/>
            <person name="Johannesson H."/>
        </authorList>
    </citation>
    <scope>NUCLEOTIDE SEQUENCE</scope>
    <source>
        <strain evidence="2">SMH3187-1</strain>
    </source>
</reference>
<evidence type="ECO:0000313" key="3">
    <source>
        <dbReference type="Proteomes" id="UP001172155"/>
    </source>
</evidence>
<feature type="region of interest" description="Disordered" evidence="1">
    <location>
        <begin position="111"/>
        <end position="184"/>
    </location>
</feature>
<evidence type="ECO:0000313" key="2">
    <source>
        <dbReference type="EMBL" id="KAK0746507.1"/>
    </source>
</evidence>
<comment type="caution">
    <text evidence="2">The sequence shown here is derived from an EMBL/GenBank/DDBJ whole genome shotgun (WGS) entry which is preliminary data.</text>
</comment>
<protein>
    <submittedName>
        <fullName evidence="2">Uncharacterized protein</fullName>
    </submittedName>
</protein>
<keyword evidence="3" id="KW-1185">Reference proteome</keyword>
<feature type="compositionally biased region" description="Pro residues" evidence="1">
    <location>
        <begin position="154"/>
        <end position="172"/>
    </location>
</feature>
<accession>A0AA40K5R0</accession>
<evidence type="ECO:0000256" key="1">
    <source>
        <dbReference type="SAM" id="MobiDB-lite"/>
    </source>
</evidence>
<name>A0AA40K5R0_9PEZI</name>
<gene>
    <name evidence="2" type="ORF">B0T18DRAFT_153497</name>
</gene>
<feature type="compositionally biased region" description="Low complexity" evidence="1">
    <location>
        <begin position="37"/>
        <end position="46"/>
    </location>
</feature>
<feature type="region of interest" description="Disordered" evidence="1">
    <location>
        <begin position="1"/>
        <end position="46"/>
    </location>
</feature>
<dbReference type="EMBL" id="JAUKUD010000004">
    <property type="protein sequence ID" value="KAK0746507.1"/>
    <property type="molecule type" value="Genomic_DNA"/>
</dbReference>
<feature type="compositionally biased region" description="Polar residues" evidence="1">
    <location>
        <begin position="125"/>
        <end position="146"/>
    </location>
</feature>